<comment type="caution">
    <text evidence="1">The sequence shown here is derived from an EMBL/GenBank/DDBJ whole genome shotgun (WGS) entry which is preliminary data.</text>
</comment>
<sequence length="117" mass="13149">HSGVRMHLATTELDMGPPVSYCTYPLHGSAFDEMWREVEKRGVAAIKSEDGEENALFQAIRRQGVARELPLVVETLRTFAEGRVRVRDNQVVDGQGRPVAGFDLTDEIERIVERAKI</sequence>
<proteinExistence type="predicted"/>
<feature type="non-terminal residue" evidence="1">
    <location>
        <position position="1"/>
    </location>
</feature>
<evidence type="ECO:0000313" key="1">
    <source>
        <dbReference type="EMBL" id="KKL56553.1"/>
    </source>
</evidence>
<protein>
    <submittedName>
        <fullName evidence="1">Uncharacterized protein</fullName>
    </submittedName>
</protein>
<accession>A0A0F9D478</accession>
<reference evidence="1" key="1">
    <citation type="journal article" date="2015" name="Nature">
        <title>Complex archaea that bridge the gap between prokaryotes and eukaryotes.</title>
        <authorList>
            <person name="Spang A."/>
            <person name="Saw J.H."/>
            <person name="Jorgensen S.L."/>
            <person name="Zaremba-Niedzwiedzka K."/>
            <person name="Martijn J."/>
            <person name="Lind A.E."/>
            <person name="van Eijk R."/>
            <person name="Schleper C."/>
            <person name="Guy L."/>
            <person name="Ettema T.J."/>
        </authorList>
    </citation>
    <scope>NUCLEOTIDE SEQUENCE</scope>
</reference>
<organism evidence="1">
    <name type="scientific">marine sediment metagenome</name>
    <dbReference type="NCBI Taxonomy" id="412755"/>
    <lineage>
        <taxon>unclassified sequences</taxon>
        <taxon>metagenomes</taxon>
        <taxon>ecological metagenomes</taxon>
    </lineage>
</organism>
<dbReference type="Gene3D" id="3.40.50.170">
    <property type="entry name" value="Formyl transferase, N-terminal domain"/>
    <property type="match status" value="1"/>
</dbReference>
<name>A0A0F9D478_9ZZZZ</name>
<dbReference type="AlphaFoldDB" id="A0A0F9D478"/>
<dbReference type="EMBL" id="LAZR01030452">
    <property type="protein sequence ID" value="KKL56553.1"/>
    <property type="molecule type" value="Genomic_DNA"/>
</dbReference>
<gene>
    <name evidence="1" type="ORF">LCGC14_2244230</name>
</gene>